<reference evidence="5" key="1">
    <citation type="submission" date="2020-11" db="EMBL/GenBank/DDBJ databases">
        <title>Sequencing the genomes of 1000 actinobacteria strains.</title>
        <authorList>
            <person name="Klenk H.-P."/>
        </authorList>
    </citation>
    <scope>NUCLEOTIDE SEQUENCE</scope>
    <source>
        <strain evidence="5">DSM 43175</strain>
    </source>
</reference>
<dbReference type="AlphaFoldDB" id="A0A931GTJ1"/>
<dbReference type="RefSeq" id="WP_197014311.1">
    <property type="nucleotide sequence ID" value="NZ_BAABES010000002.1"/>
</dbReference>
<dbReference type="GO" id="GO:0006355">
    <property type="term" value="P:regulation of DNA-templated transcription"/>
    <property type="evidence" value="ECO:0007669"/>
    <property type="project" value="InterPro"/>
</dbReference>
<dbReference type="InterPro" id="IPR001867">
    <property type="entry name" value="OmpR/PhoB-type_DNA-bd"/>
</dbReference>
<evidence type="ECO:0000256" key="2">
    <source>
        <dbReference type="ARBA" id="ARBA00023125"/>
    </source>
</evidence>
<feature type="DNA-binding region" description="OmpR/PhoB-type" evidence="3">
    <location>
        <begin position="1"/>
        <end position="96"/>
    </location>
</feature>
<dbReference type="GO" id="GO:0003677">
    <property type="term" value="F:DNA binding"/>
    <property type="evidence" value="ECO:0007669"/>
    <property type="project" value="UniProtKB-UniRule"/>
</dbReference>
<dbReference type="Pfam" id="PF03704">
    <property type="entry name" value="BTAD"/>
    <property type="match status" value="1"/>
</dbReference>
<evidence type="ECO:0000313" key="5">
    <source>
        <dbReference type="EMBL" id="MBG6092074.1"/>
    </source>
</evidence>
<keyword evidence="6" id="KW-1185">Reference proteome</keyword>
<dbReference type="Pfam" id="PF20703">
    <property type="entry name" value="nSTAND1"/>
    <property type="match status" value="1"/>
</dbReference>
<protein>
    <submittedName>
        <fullName evidence="5">ATPase/DNA-binding SARP family transcriptional activator</fullName>
    </submittedName>
</protein>
<dbReference type="InterPro" id="IPR016032">
    <property type="entry name" value="Sig_transdc_resp-reg_C-effctor"/>
</dbReference>
<dbReference type="SUPFAM" id="SSF48452">
    <property type="entry name" value="TPR-like"/>
    <property type="match status" value="2"/>
</dbReference>
<dbReference type="SMART" id="SM01043">
    <property type="entry name" value="BTAD"/>
    <property type="match status" value="1"/>
</dbReference>
<proteinExistence type="inferred from homology"/>
<dbReference type="PROSITE" id="PS51755">
    <property type="entry name" value="OMPR_PHOB"/>
    <property type="match status" value="1"/>
</dbReference>
<dbReference type="SUPFAM" id="SSF46894">
    <property type="entry name" value="C-terminal effector domain of the bipartite response regulators"/>
    <property type="match status" value="1"/>
</dbReference>
<dbReference type="PANTHER" id="PTHR47691:SF3">
    <property type="entry name" value="HTH-TYPE TRANSCRIPTIONAL REGULATOR RV0890C-RELATED"/>
    <property type="match status" value="1"/>
</dbReference>
<dbReference type="InterPro" id="IPR005158">
    <property type="entry name" value="BTAD"/>
</dbReference>
<dbReference type="Gene3D" id="3.40.50.300">
    <property type="entry name" value="P-loop containing nucleotide triphosphate hydrolases"/>
    <property type="match status" value="1"/>
</dbReference>
<dbReference type="Gene3D" id="1.25.40.10">
    <property type="entry name" value="Tetratricopeptide repeat domain"/>
    <property type="match status" value="2"/>
</dbReference>
<keyword evidence="2 3" id="KW-0238">DNA-binding</keyword>
<evidence type="ECO:0000313" key="6">
    <source>
        <dbReference type="Proteomes" id="UP000614047"/>
    </source>
</evidence>
<evidence type="ECO:0000256" key="1">
    <source>
        <dbReference type="ARBA" id="ARBA00005820"/>
    </source>
</evidence>
<sequence>MRFGVLGPVTTWTDAGEAVTVPGLKVRALLADLLAHEGRVVSADRLVEDLWGDEPPGNPVAALQVRVSQLRRALQDAEPGGKDLVVSRAPGYALEAGPDAVDAARFARLAGEGRYAEALELWRGAPFADFADAEFLQPVIARLEEARMSALESHAEARLAKGEPVDVAELVAEHPLRERLRAVHMKALYRRGLQSEALATYGDLRERLAGELGLDPSPELAELYGRILRQDPDLSGPDERPPTNVPAALSPLIGRDEAVAEIGGLLEEARLVTLTGTGGVGKTSLALEVARTVRDAWPDGTWVVELAPYDRHTPSLAEAVLTALDIRADSAGTMERLVAALRERRLLLVLDNCEHVIDQAAELAERLLRAAPGLRVLATGREPLNVAGEVLWSVPPLAVPDETELFTVAKADAVRLFLARASASARGFTLDTGNAAAVAQLCRRLDGIPLALELAATRVRALGVQEIVARLDDRFRLLAGFQRGAPARQQTLLAMIDWSWTLLTDAERVVLRRLAVHADGCGLDAAEAVCGLTGAAGADGADGADGAAGADGAGARPEFDVMDVLARLVDRSLVVAVDGPAGMRYRLLESVAAYCLHRLDDAAETETVRQAHVAYYTDLAVRAEPHLRGHEQTRWMRRLDAEAANLRAALDAAPPAAALRLVNALAWYWFLRGRLTEGHRALGAALAAAPAATSEPAEPAAATAAGPGALAAERAKAAAWHAGFTLLLGQDTDWKAALQDLEEVAEPGDRARAQWFLGLGMTDLPSGRELTDAALATFRETGDRWGVAAALSRQAMDAYALRHLEVLERTGGESEAIFRELGDRWGQLQATEWLGGLAEIRGENERAVASFTEGLRLAEEMGLWPDAVRRLCWLGWLAMNDADYATAMERCGRALRLATGQGYREGQVFARMGYGYSARRAGLLDEAEEHLNHLLDGVPRDGEPALHLPSTLIELGFLYEFRGDAEGARELFLEAFAMSRKIGDPRTTAFTVEALAAVSAPEEGARLLGVAAAAREDHRTPISRTDEDEVRRITAGIVAALGDKAFAAAYARGRAEDFDAVL</sequence>
<dbReference type="InterPro" id="IPR027417">
    <property type="entry name" value="P-loop_NTPase"/>
</dbReference>
<dbReference type="Pfam" id="PF00486">
    <property type="entry name" value="Trans_reg_C"/>
    <property type="match status" value="1"/>
</dbReference>
<comment type="caution">
    <text evidence="5">The sequence shown here is derived from an EMBL/GenBank/DDBJ whole genome shotgun (WGS) entry which is preliminary data.</text>
</comment>
<dbReference type="SMART" id="SM00862">
    <property type="entry name" value="Trans_reg_C"/>
    <property type="match status" value="1"/>
</dbReference>
<dbReference type="EMBL" id="JADOUA010000001">
    <property type="protein sequence ID" value="MBG6092074.1"/>
    <property type="molecule type" value="Genomic_DNA"/>
</dbReference>
<dbReference type="GO" id="GO:0000160">
    <property type="term" value="P:phosphorelay signal transduction system"/>
    <property type="evidence" value="ECO:0007669"/>
    <property type="project" value="InterPro"/>
</dbReference>
<dbReference type="CDD" id="cd15831">
    <property type="entry name" value="BTAD"/>
    <property type="match status" value="1"/>
</dbReference>
<name>A0A931GTJ1_9ACTN</name>
<evidence type="ECO:0000256" key="3">
    <source>
        <dbReference type="PROSITE-ProRule" id="PRU01091"/>
    </source>
</evidence>
<accession>A0A931GTJ1</accession>
<gene>
    <name evidence="5" type="ORF">IW256_006187</name>
</gene>
<dbReference type="PANTHER" id="PTHR47691">
    <property type="entry name" value="REGULATOR-RELATED"/>
    <property type="match status" value="1"/>
</dbReference>
<dbReference type="InterPro" id="IPR011990">
    <property type="entry name" value="TPR-like_helical_dom_sf"/>
</dbReference>
<feature type="domain" description="OmpR/PhoB-type" evidence="4">
    <location>
        <begin position="1"/>
        <end position="96"/>
    </location>
</feature>
<organism evidence="5 6">
    <name type="scientific">Actinomadura viridis</name>
    <dbReference type="NCBI Taxonomy" id="58110"/>
    <lineage>
        <taxon>Bacteria</taxon>
        <taxon>Bacillati</taxon>
        <taxon>Actinomycetota</taxon>
        <taxon>Actinomycetes</taxon>
        <taxon>Streptosporangiales</taxon>
        <taxon>Thermomonosporaceae</taxon>
        <taxon>Actinomadura</taxon>
    </lineage>
</organism>
<comment type="similarity">
    <text evidence="1">Belongs to the AfsR/DnrI/RedD regulatory family.</text>
</comment>
<dbReference type="Gene3D" id="1.10.10.10">
    <property type="entry name" value="Winged helix-like DNA-binding domain superfamily/Winged helix DNA-binding domain"/>
    <property type="match status" value="1"/>
</dbReference>
<evidence type="ECO:0000259" key="4">
    <source>
        <dbReference type="PROSITE" id="PS51755"/>
    </source>
</evidence>
<dbReference type="InterPro" id="IPR049052">
    <property type="entry name" value="nSTAND1"/>
</dbReference>
<dbReference type="PRINTS" id="PR00364">
    <property type="entry name" value="DISEASERSIST"/>
</dbReference>
<dbReference type="InterPro" id="IPR036388">
    <property type="entry name" value="WH-like_DNA-bd_sf"/>
</dbReference>
<dbReference type="Proteomes" id="UP000614047">
    <property type="component" value="Unassembled WGS sequence"/>
</dbReference>
<dbReference type="SUPFAM" id="SSF52540">
    <property type="entry name" value="P-loop containing nucleoside triphosphate hydrolases"/>
    <property type="match status" value="1"/>
</dbReference>